<dbReference type="EMBL" id="JAWDGP010007897">
    <property type="protein sequence ID" value="KAK3701176.1"/>
    <property type="molecule type" value="Genomic_DNA"/>
</dbReference>
<proteinExistence type="predicted"/>
<dbReference type="Proteomes" id="UP001283361">
    <property type="component" value="Unassembled WGS sequence"/>
</dbReference>
<keyword evidence="3" id="KW-1185">Reference proteome</keyword>
<evidence type="ECO:0000313" key="3">
    <source>
        <dbReference type="Proteomes" id="UP001283361"/>
    </source>
</evidence>
<organism evidence="2 3">
    <name type="scientific">Elysia crispata</name>
    <name type="common">lettuce slug</name>
    <dbReference type="NCBI Taxonomy" id="231223"/>
    <lineage>
        <taxon>Eukaryota</taxon>
        <taxon>Metazoa</taxon>
        <taxon>Spiralia</taxon>
        <taxon>Lophotrochozoa</taxon>
        <taxon>Mollusca</taxon>
        <taxon>Gastropoda</taxon>
        <taxon>Heterobranchia</taxon>
        <taxon>Euthyneura</taxon>
        <taxon>Panpulmonata</taxon>
        <taxon>Sacoglossa</taxon>
        <taxon>Placobranchoidea</taxon>
        <taxon>Plakobranchidae</taxon>
        <taxon>Elysia</taxon>
    </lineage>
</organism>
<dbReference type="AlphaFoldDB" id="A0AAE0XQJ2"/>
<reference evidence="2" key="1">
    <citation type="journal article" date="2023" name="G3 (Bethesda)">
        <title>A reference genome for the long-term kleptoplast-retaining sea slug Elysia crispata morphotype clarki.</title>
        <authorList>
            <person name="Eastman K.E."/>
            <person name="Pendleton A.L."/>
            <person name="Shaikh M.A."/>
            <person name="Suttiyut T."/>
            <person name="Ogas R."/>
            <person name="Tomko P."/>
            <person name="Gavelis G."/>
            <person name="Widhalm J.R."/>
            <person name="Wisecaver J.H."/>
        </authorList>
    </citation>
    <scope>NUCLEOTIDE SEQUENCE</scope>
    <source>
        <strain evidence="2">ECLA1</strain>
    </source>
</reference>
<name>A0AAE0XQJ2_9GAST</name>
<sequence>MASKLNILMSKITSTKHDLKFTRLAQRLYYQIQCLPIKAYSLWKKSLARLRPTTLCASAHSVRASTLAWRGTYGTYLEANEAFSCNRKASRPSRQPTGKSLKTVAD</sequence>
<feature type="region of interest" description="Disordered" evidence="1">
    <location>
        <begin position="87"/>
        <end position="106"/>
    </location>
</feature>
<protein>
    <submittedName>
        <fullName evidence="2">Uncharacterized protein</fullName>
    </submittedName>
</protein>
<evidence type="ECO:0000256" key="1">
    <source>
        <dbReference type="SAM" id="MobiDB-lite"/>
    </source>
</evidence>
<gene>
    <name evidence="2" type="ORF">RRG08_029647</name>
</gene>
<evidence type="ECO:0000313" key="2">
    <source>
        <dbReference type="EMBL" id="KAK3701176.1"/>
    </source>
</evidence>
<comment type="caution">
    <text evidence="2">The sequence shown here is derived from an EMBL/GenBank/DDBJ whole genome shotgun (WGS) entry which is preliminary data.</text>
</comment>
<accession>A0AAE0XQJ2</accession>